<organism evidence="2">
    <name type="scientific">Cladocopium goreaui</name>
    <dbReference type="NCBI Taxonomy" id="2562237"/>
    <lineage>
        <taxon>Eukaryota</taxon>
        <taxon>Sar</taxon>
        <taxon>Alveolata</taxon>
        <taxon>Dinophyceae</taxon>
        <taxon>Suessiales</taxon>
        <taxon>Symbiodiniaceae</taxon>
        <taxon>Cladocopium</taxon>
    </lineage>
</organism>
<name>A0A9P1CW54_9DINO</name>
<feature type="compositionally biased region" description="Basic and acidic residues" evidence="1">
    <location>
        <begin position="20"/>
        <end position="33"/>
    </location>
</feature>
<gene>
    <name evidence="2" type="ORF">C1SCF055_LOCUS23792</name>
</gene>
<keyword evidence="4" id="KW-1185">Reference proteome</keyword>
<evidence type="ECO:0000313" key="3">
    <source>
        <dbReference type="EMBL" id="CAL4784718.1"/>
    </source>
</evidence>
<evidence type="ECO:0000313" key="4">
    <source>
        <dbReference type="Proteomes" id="UP001152797"/>
    </source>
</evidence>
<dbReference type="EMBL" id="CAMXCT010002334">
    <property type="protein sequence ID" value="CAI3997406.1"/>
    <property type="molecule type" value="Genomic_DNA"/>
</dbReference>
<sequence length="114" mass="12386">MTSPRLEMPPPPPEAPQSARENRDRAPRQRLQDAEAAEADALDEKMAKTTQSCFAHARAEAVARLATPKEPGASERTQRRALSREYAAYALGAAVVTLSSSKVQSWWANDPAGI</sequence>
<proteinExistence type="predicted"/>
<dbReference type="Proteomes" id="UP001152797">
    <property type="component" value="Unassembled WGS sequence"/>
</dbReference>
<evidence type="ECO:0000256" key="1">
    <source>
        <dbReference type="SAM" id="MobiDB-lite"/>
    </source>
</evidence>
<protein>
    <submittedName>
        <fullName evidence="2">Uncharacterized protein</fullName>
    </submittedName>
</protein>
<comment type="caution">
    <text evidence="2">The sequence shown here is derived from an EMBL/GenBank/DDBJ whole genome shotgun (WGS) entry which is preliminary data.</text>
</comment>
<feature type="region of interest" description="Disordered" evidence="1">
    <location>
        <begin position="1"/>
        <end position="44"/>
    </location>
</feature>
<evidence type="ECO:0000313" key="2">
    <source>
        <dbReference type="EMBL" id="CAI3997406.1"/>
    </source>
</evidence>
<reference evidence="3 4" key="2">
    <citation type="submission" date="2024-05" db="EMBL/GenBank/DDBJ databases">
        <authorList>
            <person name="Chen Y."/>
            <person name="Shah S."/>
            <person name="Dougan E. K."/>
            <person name="Thang M."/>
            <person name="Chan C."/>
        </authorList>
    </citation>
    <scope>NUCLEOTIDE SEQUENCE [LARGE SCALE GENOMIC DNA]</scope>
</reference>
<dbReference type="AlphaFoldDB" id="A0A9P1CW54"/>
<dbReference type="EMBL" id="CAMXCT020002334">
    <property type="protein sequence ID" value="CAL1150781.1"/>
    <property type="molecule type" value="Genomic_DNA"/>
</dbReference>
<reference evidence="2" key="1">
    <citation type="submission" date="2022-10" db="EMBL/GenBank/DDBJ databases">
        <authorList>
            <person name="Chen Y."/>
            <person name="Dougan E. K."/>
            <person name="Chan C."/>
            <person name="Rhodes N."/>
            <person name="Thang M."/>
        </authorList>
    </citation>
    <scope>NUCLEOTIDE SEQUENCE</scope>
</reference>
<dbReference type="EMBL" id="CAMXCT030002334">
    <property type="protein sequence ID" value="CAL4784718.1"/>
    <property type="molecule type" value="Genomic_DNA"/>
</dbReference>
<accession>A0A9P1CW54</accession>